<keyword evidence="12 13" id="KW-0472">Membrane</keyword>
<dbReference type="SUPFAM" id="SSF55874">
    <property type="entry name" value="ATPase domain of HSP90 chaperone/DNA topoisomerase II/histidine kinase"/>
    <property type="match status" value="1"/>
</dbReference>
<evidence type="ECO:0000256" key="1">
    <source>
        <dbReference type="ARBA" id="ARBA00000085"/>
    </source>
</evidence>
<dbReference type="EC" id="2.7.13.3" evidence="3"/>
<evidence type="ECO:0000256" key="3">
    <source>
        <dbReference type="ARBA" id="ARBA00012438"/>
    </source>
</evidence>
<dbReference type="Gene3D" id="1.20.120.620">
    <property type="entry name" value="Backbone structure of the membrane domain of e. Coli histidine kinase receptor kdpd"/>
    <property type="match status" value="1"/>
</dbReference>
<dbReference type="Pfam" id="PF02518">
    <property type="entry name" value="HATPase_c"/>
    <property type="match status" value="1"/>
</dbReference>
<keyword evidence="4" id="KW-0597">Phosphoprotein</keyword>
<dbReference type="InterPro" id="IPR003661">
    <property type="entry name" value="HisK_dim/P_dom"/>
</dbReference>
<feature type="domain" description="Histidine kinase" evidence="14">
    <location>
        <begin position="139"/>
        <end position="351"/>
    </location>
</feature>
<dbReference type="PANTHER" id="PTHR45569:SF1">
    <property type="entry name" value="SENSOR PROTEIN KDPD"/>
    <property type="match status" value="1"/>
</dbReference>
<dbReference type="Proteomes" id="UP000800984">
    <property type="component" value="Unassembled WGS sequence"/>
</dbReference>
<dbReference type="InterPro" id="IPR004358">
    <property type="entry name" value="Sig_transdc_His_kin-like_C"/>
</dbReference>
<keyword evidence="5" id="KW-0808">Transferase</keyword>
<evidence type="ECO:0000256" key="5">
    <source>
        <dbReference type="ARBA" id="ARBA00022679"/>
    </source>
</evidence>
<sequence>MISKAIHNQKHNIINQSVIALIMVILVSVSCYFFSAFIGYKVVAFILLMTVSILAMLFEIVPVLLAATLSALIWNFFFIQPIYTFHISNSEDMLMFLMYFLVAFVNTVLTVKIKKMEKKARDKEEKEKTIKLYNTLLNSLSHELRTPISTIIGSADMLLEYDAKLTSENRKSLLSEIEIAGLKLNDQVENLLNMSRLESGILQLKLDWCDVNEQIRLVIQNHFLSNPRILFEEEENFPICKLDIGILEQILINLIRNALLYTADNCTVTISIQVKEEVLLLSVADNGKGIPSEHLPEIFDKFYRVPNTITGGTGLGLSIVKGFVEAQNGTIAVKNTIPNGLKFDIFVPVEITYVNQLKNE</sequence>
<evidence type="ECO:0000256" key="11">
    <source>
        <dbReference type="ARBA" id="ARBA00023012"/>
    </source>
</evidence>
<feature type="transmembrane region" description="Helical" evidence="13">
    <location>
        <begin position="45"/>
        <end position="73"/>
    </location>
</feature>
<dbReference type="InterPro" id="IPR005467">
    <property type="entry name" value="His_kinase_dom"/>
</dbReference>
<dbReference type="PANTHER" id="PTHR45569">
    <property type="entry name" value="SENSOR PROTEIN KDPD"/>
    <property type="match status" value="1"/>
</dbReference>
<dbReference type="PRINTS" id="PR00344">
    <property type="entry name" value="BCTRLSENSOR"/>
</dbReference>
<dbReference type="InterPro" id="IPR038318">
    <property type="entry name" value="KdpD_sf"/>
</dbReference>
<evidence type="ECO:0000256" key="7">
    <source>
        <dbReference type="ARBA" id="ARBA00022741"/>
    </source>
</evidence>
<dbReference type="CDD" id="cd00082">
    <property type="entry name" value="HisKA"/>
    <property type="match status" value="1"/>
</dbReference>
<dbReference type="Pfam" id="PF13493">
    <property type="entry name" value="DUF4118"/>
    <property type="match status" value="1"/>
</dbReference>
<keyword evidence="7" id="KW-0547">Nucleotide-binding</keyword>
<comment type="caution">
    <text evidence="15">The sequence shown here is derived from an EMBL/GenBank/DDBJ whole genome shotgun (WGS) entry which is preliminary data.</text>
</comment>
<feature type="transmembrane region" description="Helical" evidence="13">
    <location>
        <begin position="93"/>
        <end position="111"/>
    </location>
</feature>
<dbReference type="Gene3D" id="3.30.565.10">
    <property type="entry name" value="Histidine kinase-like ATPase, C-terminal domain"/>
    <property type="match status" value="1"/>
</dbReference>
<proteinExistence type="predicted"/>
<dbReference type="InterPro" id="IPR003594">
    <property type="entry name" value="HATPase_dom"/>
</dbReference>
<dbReference type="PROSITE" id="PS50109">
    <property type="entry name" value="HIS_KIN"/>
    <property type="match status" value="1"/>
</dbReference>
<keyword evidence="6 13" id="KW-0812">Transmembrane</keyword>
<dbReference type="SMART" id="SM00387">
    <property type="entry name" value="HATPase_c"/>
    <property type="match status" value="1"/>
</dbReference>
<dbReference type="Pfam" id="PF00512">
    <property type="entry name" value="HisKA"/>
    <property type="match status" value="1"/>
</dbReference>
<feature type="transmembrane region" description="Helical" evidence="13">
    <location>
        <begin position="18"/>
        <end position="38"/>
    </location>
</feature>
<dbReference type="InterPro" id="IPR052023">
    <property type="entry name" value="Histidine_kinase_KdpD"/>
</dbReference>
<dbReference type="RefSeq" id="WP_166077798.1">
    <property type="nucleotide sequence ID" value="NZ_JAAJBT010000007.1"/>
</dbReference>
<evidence type="ECO:0000256" key="4">
    <source>
        <dbReference type="ARBA" id="ARBA00022553"/>
    </source>
</evidence>
<keyword evidence="10 13" id="KW-1133">Transmembrane helix</keyword>
<name>A0ABX0I660_9FLAO</name>
<evidence type="ECO:0000256" key="9">
    <source>
        <dbReference type="ARBA" id="ARBA00022840"/>
    </source>
</evidence>
<dbReference type="InterPro" id="IPR036097">
    <property type="entry name" value="HisK_dim/P_sf"/>
</dbReference>
<evidence type="ECO:0000259" key="14">
    <source>
        <dbReference type="PROSITE" id="PS50109"/>
    </source>
</evidence>
<evidence type="ECO:0000313" key="16">
    <source>
        <dbReference type="Proteomes" id="UP000800984"/>
    </source>
</evidence>
<evidence type="ECO:0000256" key="12">
    <source>
        <dbReference type="ARBA" id="ARBA00023136"/>
    </source>
</evidence>
<evidence type="ECO:0000256" key="13">
    <source>
        <dbReference type="SAM" id="Phobius"/>
    </source>
</evidence>
<keyword evidence="11" id="KW-0902">Two-component regulatory system</keyword>
<dbReference type="SUPFAM" id="SSF47384">
    <property type="entry name" value="Homodimeric domain of signal transducing histidine kinase"/>
    <property type="match status" value="1"/>
</dbReference>
<protein>
    <recommendedName>
        <fullName evidence="3">histidine kinase</fullName>
        <ecNumber evidence="3">2.7.13.3</ecNumber>
    </recommendedName>
</protein>
<keyword evidence="16" id="KW-1185">Reference proteome</keyword>
<evidence type="ECO:0000313" key="15">
    <source>
        <dbReference type="EMBL" id="NHM02670.1"/>
    </source>
</evidence>
<dbReference type="InterPro" id="IPR025201">
    <property type="entry name" value="KdpD_TM"/>
</dbReference>
<dbReference type="CDD" id="cd00075">
    <property type="entry name" value="HATPase"/>
    <property type="match status" value="1"/>
</dbReference>
<evidence type="ECO:0000256" key="2">
    <source>
        <dbReference type="ARBA" id="ARBA00004141"/>
    </source>
</evidence>
<dbReference type="Gene3D" id="1.10.287.130">
    <property type="match status" value="1"/>
</dbReference>
<organism evidence="15 16">
    <name type="scientific">Flavobacterium difficile</name>
    <dbReference type="NCBI Taxonomy" id="2709659"/>
    <lineage>
        <taxon>Bacteria</taxon>
        <taxon>Pseudomonadati</taxon>
        <taxon>Bacteroidota</taxon>
        <taxon>Flavobacteriia</taxon>
        <taxon>Flavobacteriales</taxon>
        <taxon>Flavobacteriaceae</taxon>
        <taxon>Flavobacterium</taxon>
    </lineage>
</organism>
<reference evidence="15 16" key="1">
    <citation type="submission" date="2020-02" db="EMBL/GenBank/DDBJ databases">
        <authorList>
            <person name="Chen W.-M."/>
        </authorList>
    </citation>
    <scope>NUCLEOTIDE SEQUENCE [LARGE SCALE GENOMIC DNA]</scope>
    <source>
        <strain evidence="15 16">KDG-16</strain>
    </source>
</reference>
<keyword evidence="9" id="KW-0067">ATP-binding</keyword>
<evidence type="ECO:0000256" key="6">
    <source>
        <dbReference type="ARBA" id="ARBA00022692"/>
    </source>
</evidence>
<dbReference type="SMART" id="SM00388">
    <property type="entry name" value="HisKA"/>
    <property type="match status" value="1"/>
</dbReference>
<accession>A0ABX0I660</accession>
<dbReference type="InterPro" id="IPR036890">
    <property type="entry name" value="HATPase_C_sf"/>
</dbReference>
<keyword evidence="8" id="KW-0418">Kinase</keyword>
<gene>
    <name evidence="15" type="ORF">G4D72_11190</name>
</gene>
<dbReference type="EMBL" id="JAAJBT010000007">
    <property type="protein sequence ID" value="NHM02670.1"/>
    <property type="molecule type" value="Genomic_DNA"/>
</dbReference>
<comment type="catalytic activity">
    <reaction evidence="1">
        <text>ATP + protein L-histidine = ADP + protein N-phospho-L-histidine.</text>
        <dbReference type="EC" id="2.7.13.3"/>
    </reaction>
</comment>
<evidence type="ECO:0000256" key="10">
    <source>
        <dbReference type="ARBA" id="ARBA00022989"/>
    </source>
</evidence>
<evidence type="ECO:0000256" key="8">
    <source>
        <dbReference type="ARBA" id="ARBA00022777"/>
    </source>
</evidence>
<dbReference type="PROSITE" id="PS51257">
    <property type="entry name" value="PROKAR_LIPOPROTEIN"/>
    <property type="match status" value="1"/>
</dbReference>
<comment type="subcellular location">
    <subcellularLocation>
        <location evidence="2">Membrane</location>
        <topology evidence="2">Multi-pass membrane protein</topology>
    </subcellularLocation>
</comment>